<dbReference type="Gene3D" id="3.40.390.30">
    <property type="entry name" value="Metalloproteases ('zincins'), catalytic domain"/>
    <property type="match status" value="1"/>
</dbReference>
<proteinExistence type="inferred from homology"/>
<gene>
    <name evidence="7 8" type="primary">ybeY</name>
    <name evidence="8" type="ORF">EHO51_04680</name>
</gene>
<dbReference type="GO" id="GO:0004222">
    <property type="term" value="F:metalloendopeptidase activity"/>
    <property type="evidence" value="ECO:0007669"/>
    <property type="project" value="InterPro"/>
</dbReference>
<sequence length="163" mass="17766">MEIDVNVAAPAWRRVEDLEDLAKACVRQSLAMSEAKLAPECEISVTFCDDTAIRELNAEWRGKDQPTNVLSFPTPGLLERKPLLGDVIVAFETVAKEAEEQGKLLRAHTAHMIAHGFLHLIGYDHETAAEAERMEALERKIATALGFPDPYADDADGPAGGAN</sequence>
<dbReference type="GO" id="GO:0008270">
    <property type="term" value="F:zinc ion binding"/>
    <property type="evidence" value="ECO:0007669"/>
    <property type="project" value="UniProtKB-UniRule"/>
</dbReference>
<dbReference type="GO" id="GO:0006364">
    <property type="term" value="P:rRNA processing"/>
    <property type="evidence" value="ECO:0007669"/>
    <property type="project" value="UniProtKB-UniRule"/>
</dbReference>
<dbReference type="GO" id="GO:0005737">
    <property type="term" value="C:cytoplasm"/>
    <property type="evidence" value="ECO:0007669"/>
    <property type="project" value="UniProtKB-SubCell"/>
</dbReference>
<evidence type="ECO:0000256" key="4">
    <source>
        <dbReference type="ARBA" id="ARBA00022759"/>
    </source>
</evidence>
<dbReference type="KEGG" id="mros:EHO51_04680"/>
<organism evidence="8 9">
    <name type="scientific">Methylocystis rosea</name>
    <dbReference type="NCBI Taxonomy" id="173366"/>
    <lineage>
        <taxon>Bacteria</taxon>
        <taxon>Pseudomonadati</taxon>
        <taxon>Pseudomonadota</taxon>
        <taxon>Alphaproteobacteria</taxon>
        <taxon>Hyphomicrobiales</taxon>
        <taxon>Methylocystaceae</taxon>
        <taxon>Methylocystis</taxon>
    </lineage>
</organism>
<keyword evidence="7" id="KW-0698">rRNA processing</keyword>
<evidence type="ECO:0000256" key="6">
    <source>
        <dbReference type="ARBA" id="ARBA00022833"/>
    </source>
</evidence>
<comment type="subcellular location">
    <subcellularLocation>
        <location evidence="7">Cytoplasm</location>
    </subcellularLocation>
</comment>
<comment type="function">
    <text evidence="7">Single strand-specific metallo-endoribonuclease involved in late-stage 70S ribosome quality control and in maturation of the 3' terminus of the 16S rRNA.</text>
</comment>
<reference evidence="8 9" key="1">
    <citation type="submission" date="2018-11" db="EMBL/GenBank/DDBJ databases">
        <title>Genome squencing of methanotrophic bacteria isolated from alkaline groundwater in Korea.</title>
        <authorList>
            <person name="Nguyen L.N."/>
        </authorList>
    </citation>
    <scope>NUCLEOTIDE SEQUENCE [LARGE SCALE GENOMIC DNA]</scope>
    <source>
        <strain evidence="8 9">GW6</strain>
    </source>
</reference>
<keyword evidence="3 7" id="KW-0479">Metal-binding</keyword>
<evidence type="ECO:0000256" key="7">
    <source>
        <dbReference type="HAMAP-Rule" id="MF_00009"/>
    </source>
</evidence>
<dbReference type="PANTHER" id="PTHR46986:SF1">
    <property type="entry name" value="ENDORIBONUCLEASE YBEY, CHLOROPLASTIC"/>
    <property type="match status" value="1"/>
</dbReference>
<dbReference type="GO" id="GO:0004521">
    <property type="term" value="F:RNA endonuclease activity"/>
    <property type="evidence" value="ECO:0007669"/>
    <property type="project" value="UniProtKB-UniRule"/>
</dbReference>
<dbReference type="AlphaFoldDB" id="A0A3G8M344"/>
<protein>
    <recommendedName>
        <fullName evidence="7">Endoribonuclease YbeY</fullName>
        <ecNumber evidence="7">3.1.-.-</ecNumber>
    </recommendedName>
</protein>
<dbReference type="HAMAP" id="MF_00009">
    <property type="entry name" value="Endoribonucl_YbeY"/>
    <property type="match status" value="1"/>
</dbReference>
<evidence type="ECO:0000256" key="1">
    <source>
        <dbReference type="ARBA" id="ARBA00010875"/>
    </source>
</evidence>
<dbReference type="EMBL" id="CP034086">
    <property type="protein sequence ID" value="AZG76084.1"/>
    <property type="molecule type" value="Genomic_DNA"/>
</dbReference>
<dbReference type="InterPro" id="IPR020549">
    <property type="entry name" value="YbeY_CS"/>
</dbReference>
<dbReference type="Proteomes" id="UP000273982">
    <property type="component" value="Chromosome"/>
</dbReference>
<feature type="binding site" evidence="7">
    <location>
        <position position="119"/>
    </location>
    <ligand>
        <name>Zn(2+)</name>
        <dbReference type="ChEBI" id="CHEBI:29105"/>
        <note>catalytic</note>
    </ligand>
</feature>
<keyword evidence="2 7" id="KW-0540">Nuclease</keyword>
<comment type="cofactor">
    <cofactor evidence="7">
        <name>Zn(2+)</name>
        <dbReference type="ChEBI" id="CHEBI:29105"/>
    </cofactor>
    <text evidence="7">Binds 1 zinc ion.</text>
</comment>
<keyword evidence="6 7" id="KW-0862">Zinc</keyword>
<dbReference type="Pfam" id="PF02130">
    <property type="entry name" value="YbeY"/>
    <property type="match status" value="1"/>
</dbReference>
<dbReference type="NCBIfam" id="TIGR00043">
    <property type="entry name" value="rRNA maturation RNase YbeY"/>
    <property type="match status" value="1"/>
</dbReference>
<feature type="binding site" evidence="7">
    <location>
        <position position="115"/>
    </location>
    <ligand>
        <name>Zn(2+)</name>
        <dbReference type="ChEBI" id="CHEBI:29105"/>
        <note>catalytic</note>
    </ligand>
</feature>
<dbReference type="SUPFAM" id="SSF55486">
    <property type="entry name" value="Metalloproteases ('zincins'), catalytic domain"/>
    <property type="match status" value="1"/>
</dbReference>
<feature type="binding site" evidence="7">
    <location>
        <position position="125"/>
    </location>
    <ligand>
        <name>Zn(2+)</name>
        <dbReference type="ChEBI" id="CHEBI:29105"/>
        <note>catalytic</note>
    </ligand>
</feature>
<evidence type="ECO:0000313" key="9">
    <source>
        <dbReference type="Proteomes" id="UP000273982"/>
    </source>
</evidence>
<comment type="similarity">
    <text evidence="1 7">Belongs to the endoribonuclease YbeY family.</text>
</comment>
<evidence type="ECO:0000256" key="2">
    <source>
        <dbReference type="ARBA" id="ARBA00022722"/>
    </source>
</evidence>
<evidence type="ECO:0000256" key="3">
    <source>
        <dbReference type="ARBA" id="ARBA00022723"/>
    </source>
</evidence>
<dbReference type="PANTHER" id="PTHR46986">
    <property type="entry name" value="ENDORIBONUCLEASE YBEY, CHLOROPLASTIC"/>
    <property type="match status" value="1"/>
</dbReference>
<name>A0A3G8M344_9HYPH</name>
<dbReference type="InterPro" id="IPR002036">
    <property type="entry name" value="YbeY"/>
</dbReference>
<dbReference type="PROSITE" id="PS01306">
    <property type="entry name" value="UPF0054"/>
    <property type="match status" value="1"/>
</dbReference>
<evidence type="ECO:0000313" key="8">
    <source>
        <dbReference type="EMBL" id="AZG76084.1"/>
    </source>
</evidence>
<dbReference type="InterPro" id="IPR023091">
    <property type="entry name" value="MetalPrtase_cat_dom_sf_prd"/>
</dbReference>
<keyword evidence="7" id="KW-0690">Ribosome biogenesis</keyword>
<keyword evidence="7" id="KW-0963">Cytoplasm</keyword>
<accession>A0A3G8M344</accession>
<dbReference type="EC" id="3.1.-.-" evidence="7"/>
<evidence type="ECO:0000256" key="5">
    <source>
        <dbReference type="ARBA" id="ARBA00022801"/>
    </source>
</evidence>
<keyword evidence="5 7" id="KW-0378">Hydrolase</keyword>
<keyword evidence="4 7" id="KW-0255">Endonuclease</keyword>